<keyword evidence="1" id="KW-0732">Signal</keyword>
<proteinExistence type="predicted"/>
<reference evidence="3 4" key="1">
    <citation type="submission" date="2024-08" db="EMBL/GenBank/DDBJ databases">
        <authorList>
            <person name="Lu H."/>
        </authorList>
    </citation>
    <scope>NUCLEOTIDE SEQUENCE [LARGE SCALE GENOMIC DNA]</scope>
    <source>
        <strain evidence="3 4">LYH14W</strain>
    </source>
</reference>
<evidence type="ECO:0000313" key="3">
    <source>
        <dbReference type="EMBL" id="MFG6430435.1"/>
    </source>
</evidence>
<dbReference type="NCBIfam" id="TIGR02595">
    <property type="entry name" value="PEP_CTERM"/>
    <property type="match status" value="1"/>
</dbReference>
<dbReference type="InterPro" id="IPR013424">
    <property type="entry name" value="Ice-binding_C"/>
</dbReference>
<feature type="domain" description="Ice-binding protein C-terminal" evidence="2">
    <location>
        <begin position="295"/>
        <end position="317"/>
    </location>
</feature>
<protein>
    <submittedName>
        <fullName evidence="3">PEP-CTERM sorting domain-containing protein</fullName>
    </submittedName>
</protein>
<dbReference type="Proteomes" id="UP001606210">
    <property type="component" value="Unassembled WGS sequence"/>
</dbReference>
<name>A0ABW7F449_9BURK</name>
<dbReference type="EMBL" id="JBIGHV010000004">
    <property type="protein sequence ID" value="MFG6430435.1"/>
    <property type="molecule type" value="Genomic_DNA"/>
</dbReference>
<evidence type="ECO:0000313" key="4">
    <source>
        <dbReference type="Proteomes" id="UP001606210"/>
    </source>
</evidence>
<sequence>MILPQSSLSRLTLAALATLLGQVGVANAAPVVGASSMAAVASGPASPATYATGDGSYVSSQSSISDPTGSSYGYAFANVGGAYAVNSNSAGVGNSAAHAQFAHRFTNTTGVAQHYTLSFYIYGGNISANANYRPLDSGESLTSRYSASVKTNLNGTTGWNSVFSSAAIVTTDDTGSTGSRSGVDLFGSDDNFSDGNYAWSGAYYSVNLGIVAAGDFVDVLSEVDNSAMANVGTYTFTGGDCGYGDGVGYGDARSMNCGYGEVFAGSASSFYGDPLELNGEPQAFALTAVDARDLPEPASLALVGLAVGAAGLARRKRKQGDGE</sequence>
<comment type="caution">
    <text evidence="3">The sequence shown here is derived from an EMBL/GenBank/DDBJ whole genome shotgun (WGS) entry which is preliminary data.</text>
</comment>
<evidence type="ECO:0000259" key="2">
    <source>
        <dbReference type="Pfam" id="PF07589"/>
    </source>
</evidence>
<feature type="chain" id="PRO_5045301515" evidence="1">
    <location>
        <begin position="29"/>
        <end position="323"/>
    </location>
</feature>
<dbReference type="Pfam" id="PF07589">
    <property type="entry name" value="PEP-CTERM"/>
    <property type="match status" value="1"/>
</dbReference>
<gene>
    <name evidence="3" type="ORF">ACG00Y_10945</name>
</gene>
<feature type="signal peptide" evidence="1">
    <location>
        <begin position="1"/>
        <end position="28"/>
    </location>
</feature>
<dbReference type="RefSeq" id="WP_394478702.1">
    <property type="nucleotide sequence ID" value="NZ_JBIGHV010000004.1"/>
</dbReference>
<accession>A0ABW7F449</accession>
<evidence type="ECO:0000256" key="1">
    <source>
        <dbReference type="SAM" id="SignalP"/>
    </source>
</evidence>
<keyword evidence="4" id="KW-1185">Reference proteome</keyword>
<organism evidence="3 4">
    <name type="scientific">Pelomonas parva</name>
    <dbReference type="NCBI Taxonomy" id="3299032"/>
    <lineage>
        <taxon>Bacteria</taxon>
        <taxon>Pseudomonadati</taxon>
        <taxon>Pseudomonadota</taxon>
        <taxon>Betaproteobacteria</taxon>
        <taxon>Burkholderiales</taxon>
        <taxon>Sphaerotilaceae</taxon>
        <taxon>Roseateles</taxon>
    </lineage>
</organism>